<dbReference type="OrthoDB" id="45365at2759"/>
<dbReference type="Pfam" id="PF01344">
    <property type="entry name" value="Kelch_1"/>
    <property type="match status" value="1"/>
</dbReference>
<evidence type="ECO:0000313" key="3">
    <source>
        <dbReference type="Proteomes" id="UP000784294"/>
    </source>
</evidence>
<proteinExistence type="predicted"/>
<protein>
    <submittedName>
        <fullName evidence="2">Uncharacterized protein</fullName>
    </submittedName>
</protein>
<organism evidence="2 3">
    <name type="scientific">Protopolystoma xenopodis</name>
    <dbReference type="NCBI Taxonomy" id="117903"/>
    <lineage>
        <taxon>Eukaryota</taxon>
        <taxon>Metazoa</taxon>
        <taxon>Spiralia</taxon>
        <taxon>Lophotrochozoa</taxon>
        <taxon>Platyhelminthes</taxon>
        <taxon>Monogenea</taxon>
        <taxon>Polyopisthocotylea</taxon>
        <taxon>Polystomatidea</taxon>
        <taxon>Polystomatidae</taxon>
        <taxon>Protopolystoma</taxon>
    </lineage>
</organism>
<reference evidence="2" key="1">
    <citation type="submission" date="2018-11" db="EMBL/GenBank/DDBJ databases">
        <authorList>
            <consortium name="Pathogen Informatics"/>
        </authorList>
    </citation>
    <scope>NUCLEOTIDE SEQUENCE</scope>
</reference>
<dbReference type="AlphaFoldDB" id="A0A3S5A9Q4"/>
<keyword evidence="3" id="KW-1185">Reference proteome</keyword>
<dbReference type="EMBL" id="CAAALY010120966">
    <property type="protein sequence ID" value="VEL31312.1"/>
    <property type="molecule type" value="Genomic_DNA"/>
</dbReference>
<sequence>MRVGIFGGRLRGAYKTCDNVVWLMLKEDLSISYMPQGSNSSTKMPIPVNFPTAVAVENKVFVLGGQNSDNQTVKVVQVFHVIILN</sequence>
<dbReference type="SUPFAM" id="SSF117281">
    <property type="entry name" value="Kelch motif"/>
    <property type="match status" value="1"/>
</dbReference>
<dbReference type="InterPro" id="IPR015915">
    <property type="entry name" value="Kelch-typ_b-propeller"/>
</dbReference>
<dbReference type="InterPro" id="IPR006652">
    <property type="entry name" value="Kelch_1"/>
</dbReference>
<dbReference type="Gene3D" id="2.120.10.80">
    <property type="entry name" value="Kelch-type beta propeller"/>
    <property type="match status" value="1"/>
</dbReference>
<keyword evidence="1" id="KW-0880">Kelch repeat</keyword>
<comment type="caution">
    <text evidence="2">The sequence shown here is derived from an EMBL/GenBank/DDBJ whole genome shotgun (WGS) entry which is preliminary data.</text>
</comment>
<name>A0A3S5A9Q4_9PLAT</name>
<evidence type="ECO:0000313" key="2">
    <source>
        <dbReference type="EMBL" id="VEL31312.1"/>
    </source>
</evidence>
<accession>A0A3S5A9Q4</accession>
<dbReference type="Proteomes" id="UP000784294">
    <property type="component" value="Unassembled WGS sequence"/>
</dbReference>
<gene>
    <name evidence="2" type="ORF">PXEA_LOCUS24752</name>
</gene>
<evidence type="ECO:0000256" key="1">
    <source>
        <dbReference type="ARBA" id="ARBA00022441"/>
    </source>
</evidence>